<feature type="compositionally biased region" description="Basic and acidic residues" evidence="1">
    <location>
        <begin position="39"/>
        <end position="76"/>
    </location>
</feature>
<gene>
    <name evidence="2" type="ORF">TNCT_44031</name>
</gene>
<evidence type="ECO:0000256" key="1">
    <source>
        <dbReference type="SAM" id="MobiDB-lite"/>
    </source>
</evidence>
<dbReference type="Proteomes" id="UP000887116">
    <property type="component" value="Unassembled WGS sequence"/>
</dbReference>
<keyword evidence="3" id="KW-1185">Reference proteome</keyword>
<name>A0A8X6HHJ4_TRICU</name>
<dbReference type="EMBL" id="BMAO01025503">
    <property type="protein sequence ID" value="GFR03184.1"/>
    <property type="molecule type" value="Genomic_DNA"/>
</dbReference>
<reference evidence="2" key="1">
    <citation type="submission" date="2020-07" db="EMBL/GenBank/DDBJ databases">
        <title>Multicomponent nature underlies the extraordinary mechanical properties of spider dragline silk.</title>
        <authorList>
            <person name="Kono N."/>
            <person name="Nakamura H."/>
            <person name="Mori M."/>
            <person name="Yoshida Y."/>
            <person name="Ohtoshi R."/>
            <person name="Malay A.D."/>
            <person name="Moran D.A.P."/>
            <person name="Tomita M."/>
            <person name="Numata K."/>
            <person name="Arakawa K."/>
        </authorList>
    </citation>
    <scope>NUCLEOTIDE SEQUENCE</scope>
</reference>
<sequence length="97" mass="11674">MFHYLFMGSVRIWQWIEHTWENLATGETMHGGSGSGSDIYRERDPATREDETRPDAAERRQPRRESRRQEKRGWRKKDCAGRWILQYVNIFLIDSFL</sequence>
<evidence type="ECO:0000313" key="3">
    <source>
        <dbReference type="Proteomes" id="UP000887116"/>
    </source>
</evidence>
<protein>
    <submittedName>
        <fullName evidence="2">Uncharacterized protein</fullName>
    </submittedName>
</protein>
<comment type="caution">
    <text evidence="2">The sequence shown here is derived from an EMBL/GenBank/DDBJ whole genome shotgun (WGS) entry which is preliminary data.</text>
</comment>
<evidence type="ECO:0000313" key="2">
    <source>
        <dbReference type="EMBL" id="GFR03184.1"/>
    </source>
</evidence>
<organism evidence="2 3">
    <name type="scientific">Trichonephila clavata</name>
    <name type="common">Joro spider</name>
    <name type="synonym">Nephila clavata</name>
    <dbReference type="NCBI Taxonomy" id="2740835"/>
    <lineage>
        <taxon>Eukaryota</taxon>
        <taxon>Metazoa</taxon>
        <taxon>Ecdysozoa</taxon>
        <taxon>Arthropoda</taxon>
        <taxon>Chelicerata</taxon>
        <taxon>Arachnida</taxon>
        <taxon>Araneae</taxon>
        <taxon>Araneomorphae</taxon>
        <taxon>Entelegynae</taxon>
        <taxon>Araneoidea</taxon>
        <taxon>Nephilidae</taxon>
        <taxon>Trichonephila</taxon>
    </lineage>
</organism>
<feature type="region of interest" description="Disordered" evidence="1">
    <location>
        <begin position="26"/>
        <end position="76"/>
    </location>
</feature>
<accession>A0A8X6HHJ4</accession>
<dbReference type="AlphaFoldDB" id="A0A8X6HHJ4"/>
<proteinExistence type="predicted"/>